<proteinExistence type="inferred from homology"/>
<dbReference type="EMBL" id="CP144690">
    <property type="protein sequence ID" value="WVY89143.1"/>
    <property type="molecule type" value="Genomic_DNA"/>
</dbReference>
<evidence type="ECO:0000256" key="12">
    <source>
        <dbReference type="RuleBase" id="RU365079"/>
    </source>
</evidence>
<dbReference type="Pfam" id="PF03031">
    <property type="entry name" value="NIF"/>
    <property type="match status" value="1"/>
</dbReference>
<evidence type="ECO:0000256" key="10">
    <source>
        <dbReference type="ARBA" id="ARBA00023128"/>
    </source>
</evidence>
<comment type="subcellular location">
    <subcellularLocation>
        <location evidence="1 12">Mitochondrion inner membrane</location>
        <topology evidence="1 12">Single-pass membrane protein</topology>
    </subcellularLocation>
</comment>
<accession>A0AAQ3RDH6</accession>
<dbReference type="Gene3D" id="3.40.50.1000">
    <property type="entry name" value="HAD superfamily/HAD-like"/>
    <property type="match status" value="1"/>
</dbReference>
<dbReference type="PANTHER" id="PTHR12210">
    <property type="entry name" value="DULLARD PROTEIN PHOSPHATASE"/>
    <property type="match status" value="1"/>
</dbReference>
<evidence type="ECO:0000256" key="11">
    <source>
        <dbReference type="ARBA" id="ARBA00023136"/>
    </source>
</evidence>
<comment type="subunit">
    <text evidence="12">Component of the TIM23 complex.</text>
</comment>
<evidence type="ECO:0000256" key="8">
    <source>
        <dbReference type="ARBA" id="ARBA00022989"/>
    </source>
</evidence>
<feature type="domain" description="FCP1 homology" evidence="13">
    <location>
        <begin position="168"/>
        <end position="312"/>
    </location>
</feature>
<keyword evidence="7 12" id="KW-0809">Transit peptide</keyword>
<dbReference type="AlphaFoldDB" id="A0AAQ3RDH6"/>
<name>A0AAQ3RDH6_VIGMU</name>
<evidence type="ECO:0000313" key="14">
    <source>
        <dbReference type="EMBL" id="WVY89143.1"/>
    </source>
</evidence>
<evidence type="ECO:0000256" key="3">
    <source>
        <dbReference type="ARBA" id="ARBA00022448"/>
    </source>
</evidence>
<dbReference type="InterPro" id="IPR023214">
    <property type="entry name" value="HAD_sf"/>
</dbReference>
<sequence>MSLGILRSRAVSSVSKRFLCTNTASAPLPPPPSPNAASAPLPPPPSPRRWNFLKYAIVGALTGATGFAGYASYAYSLEEIEEKTKSFRESAKHTAADGGTALDNHIAGLIPNLNFVDEMAFWVVGYCYIILPTKAVEFYLDSRRLIEELVQSYTEPYTDKLLPDLLPQEQHVFTLVLDLNETLIHYIWTRDTGWQTFKRPGVDAFLEHLAQFYEIVVYTDEQNMFVDPVIERLDTKHCIRYRLSRPATKYQDGKHFRDLSKLNRNPAKVLYLSGHALESCLQPENCVPIKAWQQQDIDDTALLDFIPFLEFVARSSPSDIRPVLASYEGCDIPSEFIRRSKEHQRGSFASNLRIFLSFLYVSVAQGTVLSMDAEENARTEASWSLLEIRWPVSLQVDNNCSLLG</sequence>
<evidence type="ECO:0000256" key="6">
    <source>
        <dbReference type="ARBA" id="ARBA00022927"/>
    </source>
</evidence>
<dbReference type="InterPro" id="IPR036412">
    <property type="entry name" value="HAD-like_sf"/>
</dbReference>
<keyword evidence="3 12" id="KW-0813">Transport</keyword>
<dbReference type="InterPro" id="IPR050365">
    <property type="entry name" value="TIM50"/>
</dbReference>
<dbReference type="GO" id="GO:0005744">
    <property type="term" value="C:TIM23 mitochondrial import inner membrane translocase complex"/>
    <property type="evidence" value="ECO:0007669"/>
    <property type="project" value="UniProtKB-UniRule"/>
</dbReference>
<protein>
    <recommendedName>
        <fullName evidence="12">Mitochondrial import inner membrane translocase subunit TIM50</fullName>
    </recommendedName>
</protein>
<comment type="function">
    <text evidence="12">Essential component of the TIM23 complex, a complex that mediates the translocation of transit peptide-containing proteins across the mitochondrial inner membrane.</text>
</comment>
<evidence type="ECO:0000313" key="15">
    <source>
        <dbReference type="Proteomes" id="UP001374535"/>
    </source>
</evidence>
<dbReference type="GO" id="GO:0015031">
    <property type="term" value="P:protein transport"/>
    <property type="evidence" value="ECO:0007669"/>
    <property type="project" value="UniProtKB-KW"/>
</dbReference>
<reference evidence="14 15" key="1">
    <citation type="journal article" date="2023" name="Life. Sci Alliance">
        <title>Evolutionary insights into 3D genome organization and epigenetic landscape of Vigna mungo.</title>
        <authorList>
            <person name="Junaid A."/>
            <person name="Singh B."/>
            <person name="Bhatia S."/>
        </authorList>
    </citation>
    <scope>NUCLEOTIDE SEQUENCE [LARGE SCALE GENOMIC DNA]</scope>
    <source>
        <strain evidence="14">Urdbean</strain>
    </source>
</reference>
<keyword evidence="10 12" id="KW-0496">Mitochondrion</keyword>
<keyword evidence="5" id="KW-0999">Mitochondrion inner membrane</keyword>
<keyword evidence="11" id="KW-0472">Membrane</keyword>
<evidence type="ECO:0000256" key="1">
    <source>
        <dbReference type="ARBA" id="ARBA00004434"/>
    </source>
</evidence>
<organism evidence="14 15">
    <name type="scientific">Vigna mungo</name>
    <name type="common">Black gram</name>
    <name type="synonym">Phaseolus mungo</name>
    <dbReference type="NCBI Taxonomy" id="3915"/>
    <lineage>
        <taxon>Eukaryota</taxon>
        <taxon>Viridiplantae</taxon>
        <taxon>Streptophyta</taxon>
        <taxon>Embryophyta</taxon>
        <taxon>Tracheophyta</taxon>
        <taxon>Spermatophyta</taxon>
        <taxon>Magnoliopsida</taxon>
        <taxon>eudicotyledons</taxon>
        <taxon>Gunneridae</taxon>
        <taxon>Pentapetalae</taxon>
        <taxon>rosids</taxon>
        <taxon>fabids</taxon>
        <taxon>Fabales</taxon>
        <taxon>Fabaceae</taxon>
        <taxon>Papilionoideae</taxon>
        <taxon>50 kb inversion clade</taxon>
        <taxon>NPAAA clade</taxon>
        <taxon>indigoferoid/millettioid clade</taxon>
        <taxon>Phaseoleae</taxon>
        <taxon>Vigna</taxon>
    </lineage>
</organism>
<evidence type="ECO:0000256" key="7">
    <source>
        <dbReference type="ARBA" id="ARBA00022946"/>
    </source>
</evidence>
<keyword evidence="6 12" id="KW-0653">Protein transport</keyword>
<evidence type="ECO:0000256" key="4">
    <source>
        <dbReference type="ARBA" id="ARBA00022692"/>
    </source>
</evidence>
<dbReference type="FunFam" id="3.40.50.1000:FF:000019">
    <property type="entry name" value="Mitochondrial import inner membrane translocase subunit TIM50"/>
    <property type="match status" value="1"/>
</dbReference>
<gene>
    <name evidence="14" type="ORF">V8G54_034657</name>
</gene>
<evidence type="ECO:0000256" key="2">
    <source>
        <dbReference type="ARBA" id="ARBA00006344"/>
    </source>
</evidence>
<keyword evidence="15" id="KW-1185">Reference proteome</keyword>
<dbReference type="InterPro" id="IPR004274">
    <property type="entry name" value="FCP1_dom"/>
</dbReference>
<dbReference type="SUPFAM" id="SSF56784">
    <property type="entry name" value="HAD-like"/>
    <property type="match status" value="1"/>
</dbReference>
<comment type="similarity">
    <text evidence="2 12">Belongs to the TIM50 family.</text>
</comment>
<dbReference type="Proteomes" id="UP001374535">
    <property type="component" value="Chromosome 11"/>
</dbReference>
<keyword evidence="9 12" id="KW-0811">Translocation</keyword>
<keyword evidence="8" id="KW-1133">Transmembrane helix</keyword>
<evidence type="ECO:0000259" key="13">
    <source>
        <dbReference type="PROSITE" id="PS50969"/>
    </source>
</evidence>
<evidence type="ECO:0000256" key="9">
    <source>
        <dbReference type="ARBA" id="ARBA00023010"/>
    </source>
</evidence>
<dbReference type="PROSITE" id="PS50969">
    <property type="entry name" value="FCP1"/>
    <property type="match status" value="1"/>
</dbReference>
<keyword evidence="4" id="KW-0812">Transmembrane</keyword>
<dbReference type="SMART" id="SM00577">
    <property type="entry name" value="CPDc"/>
    <property type="match status" value="1"/>
</dbReference>
<evidence type="ECO:0000256" key="5">
    <source>
        <dbReference type="ARBA" id="ARBA00022792"/>
    </source>
</evidence>
<dbReference type="CDD" id="cd07521">
    <property type="entry name" value="HAD_FCP1-like"/>
    <property type="match status" value="1"/>
</dbReference>